<organism evidence="2 3">
    <name type="scientific">Melanomma pulvis-pyrius CBS 109.77</name>
    <dbReference type="NCBI Taxonomy" id="1314802"/>
    <lineage>
        <taxon>Eukaryota</taxon>
        <taxon>Fungi</taxon>
        <taxon>Dikarya</taxon>
        <taxon>Ascomycota</taxon>
        <taxon>Pezizomycotina</taxon>
        <taxon>Dothideomycetes</taxon>
        <taxon>Pleosporomycetidae</taxon>
        <taxon>Pleosporales</taxon>
        <taxon>Melanommataceae</taxon>
        <taxon>Melanomma</taxon>
    </lineage>
</organism>
<dbReference type="AlphaFoldDB" id="A0A6A6X117"/>
<sequence length="200" mass="21451">MPRTVTWHMKSDEVQAIAGHTTHQFRRFYKYCHMEAKAFVDRNPGCRRWSRDVPEYCQIAILDSVNARLADMGAPQVTEDVLKWRIARSINDLAIKAAKEKKVGGVPYQLGAIYVSFDTDAPSNGGGAQAYGGVDPYSGGPYDGTPYGGGGADGGIGYGGDVVYGSGIYGYGGGAAPALDPAPAPQQNPSTRWFDPIRDV</sequence>
<evidence type="ECO:0000313" key="2">
    <source>
        <dbReference type="EMBL" id="KAF2789874.1"/>
    </source>
</evidence>
<dbReference type="OrthoDB" id="3799196at2759"/>
<protein>
    <submittedName>
        <fullName evidence="2">Uncharacterized protein</fullName>
    </submittedName>
</protein>
<proteinExistence type="predicted"/>
<keyword evidence="3" id="KW-1185">Reference proteome</keyword>
<reference evidence="2" key="1">
    <citation type="journal article" date="2020" name="Stud. Mycol.">
        <title>101 Dothideomycetes genomes: a test case for predicting lifestyles and emergence of pathogens.</title>
        <authorList>
            <person name="Haridas S."/>
            <person name="Albert R."/>
            <person name="Binder M."/>
            <person name="Bloem J."/>
            <person name="Labutti K."/>
            <person name="Salamov A."/>
            <person name="Andreopoulos B."/>
            <person name="Baker S."/>
            <person name="Barry K."/>
            <person name="Bills G."/>
            <person name="Bluhm B."/>
            <person name="Cannon C."/>
            <person name="Castanera R."/>
            <person name="Culley D."/>
            <person name="Daum C."/>
            <person name="Ezra D."/>
            <person name="Gonzalez J."/>
            <person name="Henrissat B."/>
            <person name="Kuo A."/>
            <person name="Liang C."/>
            <person name="Lipzen A."/>
            <person name="Lutzoni F."/>
            <person name="Magnuson J."/>
            <person name="Mondo S."/>
            <person name="Nolan M."/>
            <person name="Ohm R."/>
            <person name="Pangilinan J."/>
            <person name="Park H.-J."/>
            <person name="Ramirez L."/>
            <person name="Alfaro M."/>
            <person name="Sun H."/>
            <person name="Tritt A."/>
            <person name="Yoshinaga Y."/>
            <person name="Zwiers L.-H."/>
            <person name="Turgeon B."/>
            <person name="Goodwin S."/>
            <person name="Spatafora J."/>
            <person name="Crous P."/>
            <person name="Grigoriev I."/>
        </authorList>
    </citation>
    <scope>NUCLEOTIDE SEQUENCE</scope>
    <source>
        <strain evidence="2">CBS 109.77</strain>
    </source>
</reference>
<dbReference type="EMBL" id="MU002108">
    <property type="protein sequence ID" value="KAF2789874.1"/>
    <property type="molecule type" value="Genomic_DNA"/>
</dbReference>
<gene>
    <name evidence="2" type="ORF">K505DRAFT_340908</name>
</gene>
<dbReference type="Proteomes" id="UP000799757">
    <property type="component" value="Unassembled WGS sequence"/>
</dbReference>
<feature type="region of interest" description="Disordered" evidence="1">
    <location>
        <begin position="178"/>
        <end position="200"/>
    </location>
</feature>
<accession>A0A6A6X117</accession>
<evidence type="ECO:0000313" key="3">
    <source>
        <dbReference type="Proteomes" id="UP000799757"/>
    </source>
</evidence>
<evidence type="ECO:0000256" key="1">
    <source>
        <dbReference type="SAM" id="MobiDB-lite"/>
    </source>
</evidence>
<name>A0A6A6X117_9PLEO</name>